<evidence type="ECO:0000256" key="10">
    <source>
        <dbReference type="ARBA" id="ARBA00043668"/>
    </source>
</evidence>
<dbReference type="Gramene" id="PNW73689">
    <property type="protein sequence ID" value="PNW73689"/>
    <property type="gene ID" value="CHLRE_13g568600v5"/>
</dbReference>
<keyword evidence="6" id="KW-0732">Signal</keyword>
<dbReference type="EMBL" id="CM008974">
    <property type="protein sequence ID" value="PNW73689.1"/>
    <property type="molecule type" value="Genomic_DNA"/>
</dbReference>
<evidence type="ECO:0000256" key="12">
    <source>
        <dbReference type="ARBA" id="ARBA00043691"/>
    </source>
</evidence>
<dbReference type="GO" id="GO:0003993">
    <property type="term" value="F:acid phosphatase activity"/>
    <property type="evidence" value="ECO:0000318"/>
    <property type="project" value="GO_Central"/>
</dbReference>
<dbReference type="EC" id="3.1.3.62" evidence="4"/>
<dbReference type="RefSeq" id="XP_042917308.1">
    <property type="nucleotide sequence ID" value="XM_043069332.1"/>
</dbReference>
<organism evidence="15 16">
    <name type="scientific">Chlamydomonas reinhardtii</name>
    <name type="common">Chlamydomonas smithii</name>
    <dbReference type="NCBI Taxonomy" id="3055"/>
    <lineage>
        <taxon>Eukaryota</taxon>
        <taxon>Viridiplantae</taxon>
        <taxon>Chlorophyta</taxon>
        <taxon>core chlorophytes</taxon>
        <taxon>Chlorophyceae</taxon>
        <taxon>CS clade</taxon>
        <taxon>Chlamydomonadales</taxon>
        <taxon>Chlamydomonadaceae</taxon>
        <taxon>Chlamydomonas</taxon>
    </lineage>
</organism>
<evidence type="ECO:0000256" key="7">
    <source>
        <dbReference type="ARBA" id="ARBA00022801"/>
    </source>
</evidence>
<evidence type="ECO:0000256" key="13">
    <source>
        <dbReference type="ARBA" id="ARBA00043832"/>
    </source>
</evidence>
<proteinExistence type="inferred from homology"/>
<feature type="compositionally biased region" description="Gly residues" evidence="14">
    <location>
        <begin position="666"/>
        <end position="683"/>
    </location>
</feature>
<dbReference type="InParanoid" id="A0A2K3CZL2"/>
<evidence type="ECO:0000256" key="2">
    <source>
        <dbReference type="ARBA" id="ARBA00008422"/>
    </source>
</evidence>
<comment type="catalytic activity">
    <reaction evidence="10">
        <text>1D-myo-inositol 1,2,5,6-tetrakisphosphate + H2O = 1D-myo-inositol 1,2,6-trisphosphate + phosphate</text>
        <dbReference type="Rhea" id="RHEA:77119"/>
        <dbReference type="ChEBI" id="CHEBI:15377"/>
        <dbReference type="ChEBI" id="CHEBI:43474"/>
        <dbReference type="ChEBI" id="CHEBI:195535"/>
        <dbReference type="ChEBI" id="CHEBI:195537"/>
        <dbReference type="EC" id="3.1.3.62"/>
    </reaction>
    <physiologicalReaction direction="left-to-right" evidence="10">
        <dbReference type="Rhea" id="RHEA:77120"/>
    </physiologicalReaction>
</comment>
<dbReference type="ExpressionAtlas" id="A0A2K3CZL2">
    <property type="expression patterns" value="baseline and differential"/>
</dbReference>
<name>A0A2K3CZL2_CHLRE</name>
<dbReference type="KEGG" id="cre:CHLRE_13g568600v5"/>
<protein>
    <recommendedName>
        <fullName evidence="5">Multiple inositol polyphosphate phosphatase 1</fullName>
        <ecNumber evidence="4">3.1.3.62</ecNumber>
        <ecNumber evidence="3">3.1.3.80</ecNumber>
    </recommendedName>
    <alternativeName>
        <fullName evidence="9">2,3-bisphosphoglycerate 3-phosphatase</fullName>
    </alternativeName>
</protein>
<keyword evidence="16" id="KW-1185">Reference proteome</keyword>
<sequence length="709" mass="74234">MALAAMLSRGAGVFDVRRHLGTKTRYAYRLAVPGAPSIYKQPDPEGYEPVHLWLMARHGTRWPTSDRMLQINSLESLFQDSRNTADHPWLSNWTAPFPDVGFLGGELHPIGADELWGLAYRLRKRFPSLAGLEYLPKRFPVVSTQVARTAASASAFTAGFFPEVGSAADPADDSPSVNPAAPSLAARGAGAAAGGGPGVRAAEEKVVVEVEEERVAVMDVDAAGRPRLRAADAAGGLLSAADELDASLREVPAVKRPQAVAMSMAPKAADPLLRFFDVCPAYAQHDEYTEKWMGGWMQGRPPDSTSRGNWSALVPALEKRLGLSRDMDPCEVEALWQLCLLEAGLEGVGNRACSLFTPQEAMQLEWVDDIHLLETQSWGADINYRIAAPLLRDAALSLKGAAAAASSAPGTAAPAGRLLFAHCETLVPLATLMGLFRPPAPQPPDASAAAINAAVSAAAAQRHLLQVDTLEDLSMLVNDLHRLNDQDARKAATGGKARAKGRLGSEDSHSCYPGRAPVDPDAVPPPEGWYPMFPNDDSRLFKGSRLAPYAANMALVLYRRREGRAAGAAASGSPQHLVRLLYNEQVLPVPGCGAAGSGSDCDLDEFLELMEGKMDADALDRLCGPAATAARAAAATGGLRGDGGASLMFDRKGVPSKSLRHRPGGFVRGGGGSTGVGGSGGDGKVVVEGAAEAGSGVGGKVGGDVAAAS</sequence>
<dbReference type="SUPFAM" id="SSF53254">
    <property type="entry name" value="Phosphoglycerate mutase-like"/>
    <property type="match status" value="1"/>
</dbReference>
<evidence type="ECO:0000256" key="14">
    <source>
        <dbReference type="SAM" id="MobiDB-lite"/>
    </source>
</evidence>
<feature type="region of interest" description="Disordered" evidence="14">
    <location>
        <begin position="654"/>
        <end position="683"/>
    </location>
</feature>
<dbReference type="Pfam" id="PF00328">
    <property type="entry name" value="His_Phos_2"/>
    <property type="match status" value="1"/>
</dbReference>
<dbReference type="AlphaFoldDB" id="A0A2K3CZL2"/>
<evidence type="ECO:0000256" key="11">
    <source>
        <dbReference type="ARBA" id="ARBA00043671"/>
    </source>
</evidence>
<evidence type="ECO:0000256" key="5">
    <source>
        <dbReference type="ARBA" id="ARBA00018097"/>
    </source>
</evidence>
<dbReference type="GO" id="GO:0016020">
    <property type="term" value="C:membrane"/>
    <property type="evidence" value="ECO:0007669"/>
    <property type="project" value="UniProtKB-SubCell"/>
</dbReference>
<comment type="catalytic activity">
    <reaction evidence="13">
        <text>(2R)-2,3-bisphosphoglycerate + H2O = (2R)-2-phosphoglycerate + phosphate</text>
        <dbReference type="Rhea" id="RHEA:27381"/>
        <dbReference type="ChEBI" id="CHEBI:15377"/>
        <dbReference type="ChEBI" id="CHEBI:43474"/>
        <dbReference type="ChEBI" id="CHEBI:58248"/>
        <dbReference type="ChEBI" id="CHEBI:58289"/>
        <dbReference type="EC" id="3.1.3.80"/>
    </reaction>
    <physiologicalReaction direction="left-to-right" evidence="13">
        <dbReference type="Rhea" id="RHEA:27382"/>
    </physiologicalReaction>
</comment>
<keyword evidence="7" id="KW-0378">Hydrolase</keyword>
<evidence type="ECO:0000313" key="15">
    <source>
        <dbReference type="EMBL" id="PNW73689.1"/>
    </source>
</evidence>
<comment type="subcellular location">
    <subcellularLocation>
        <location evidence="1">Membrane</location>
    </subcellularLocation>
</comment>
<dbReference type="FunCoup" id="A0A2K3CZL2">
    <property type="interactions" value="1980"/>
</dbReference>
<dbReference type="GO" id="GO:0034417">
    <property type="term" value="F:bisphosphoglycerate 3-phosphatase activity"/>
    <property type="evidence" value="ECO:0007669"/>
    <property type="project" value="UniProtKB-EC"/>
</dbReference>
<evidence type="ECO:0000256" key="1">
    <source>
        <dbReference type="ARBA" id="ARBA00004370"/>
    </source>
</evidence>
<accession>A0A2K3CZL2</accession>
<dbReference type="InterPro" id="IPR029033">
    <property type="entry name" value="His_PPase_superfam"/>
</dbReference>
<comment type="catalytic activity">
    <reaction evidence="11">
        <text>1D-myo-inositol 1,2,4,5,6-pentakisphosphate + H2O = 1D-myo-inositol 1,2,5,6-tetrakisphosphate + phosphate</text>
        <dbReference type="Rhea" id="RHEA:77115"/>
        <dbReference type="ChEBI" id="CHEBI:15377"/>
        <dbReference type="ChEBI" id="CHEBI:43474"/>
        <dbReference type="ChEBI" id="CHEBI:57798"/>
        <dbReference type="ChEBI" id="CHEBI:195535"/>
        <dbReference type="EC" id="3.1.3.62"/>
    </reaction>
    <physiologicalReaction direction="left-to-right" evidence="11">
        <dbReference type="Rhea" id="RHEA:77116"/>
    </physiologicalReaction>
</comment>
<evidence type="ECO:0000256" key="8">
    <source>
        <dbReference type="ARBA" id="ARBA00023136"/>
    </source>
</evidence>
<gene>
    <name evidence="15" type="ORF">CHLRE_13g568600v5</name>
</gene>
<dbReference type="PANTHER" id="PTHR20963">
    <property type="entry name" value="MULTIPLE INOSITOL POLYPHOSPHATE PHOSPHATASE-RELATED"/>
    <property type="match status" value="1"/>
</dbReference>
<evidence type="ECO:0000256" key="4">
    <source>
        <dbReference type="ARBA" id="ARBA00013040"/>
    </source>
</evidence>
<comment type="catalytic activity">
    <reaction evidence="12">
        <text>1D-myo-inositol hexakisphosphate + H2O = 1D-myo-inositol 1,2,4,5,6-pentakisphosphate + phosphate</text>
        <dbReference type="Rhea" id="RHEA:16989"/>
        <dbReference type="ChEBI" id="CHEBI:15377"/>
        <dbReference type="ChEBI" id="CHEBI:43474"/>
        <dbReference type="ChEBI" id="CHEBI:57798"/>
        <dbReference type="ChEBI" id="CHEBI:58130"/>
        <dbReference type="EC" id="3.1.3.62"/>
    </reaction>
    <physiologicalReaction direction="left-to-right" evidence="12">
        <dbReference type="Rhea" id="RHEA:16990"/>
    </physiologicalReaction>
</comment>
<reference evidence="15 16" key="1">
    <citation type="journal article" date="2007" name="Science">
        <title>The Chlamydomonas genome reveals the evolution of key animal and plant functions.</title>
        <authorList>
            <person name="Merchant S.S."/>
            <person name="Prochnik S.E."/>
            <person name="Vallon O."/>
            <person name="Harris E.H."/>
            <person name="Karpowicz S.J."/>
            <person name="Witman G.B."/>
            <person name="Terry A."/>
            <person name="Salamov A."/>
            <person name="Fritz-Laylin L.K."/>
            <person name="Marechal-Drouard L."/>
            <person name="Marshall W.F."/>
            <person name="Qu L.H."/>
            <person name="Nelson D.R."/>
            <person name="Sanderfoot A.A."/>
            <person name="Spalding M.H."/>
            <person name="Kapitonov V.V."/>
            <person name="Ren Q."/>
            <person name="Ferris P."/>
            <person name="Lindquist E."/>
            <person name="Shapiro H."/>
            <person name="Lucas S.M."/>
            <person name="Grimwood J."/>
            <person name="Schmutz J."/>
            <person name="Cardol P."/>
            <person name="Cerutti H."/>
            <person name="Chanfreau G."/>
            <person name="Chen C.L."/>
            <person name="Cognat V."/>
            <person name="Croft M.T."/>
            <person name="Dent R."/>
            <person name="Dutcher S."/>
            <person name="Fernandez E."/>
            <person name="Fukuzawa H."/>
            <person name="Gonzalez-Ballester D."/>
            <person name="Gonzalez-Halphen D."/>
            <person name="Hallmann A."/>
            <person name="Hanikenne M."/>
            <person name="Hippler M."/>
            <person name="Inwood W."/>
            <person name="Jabbari K."/>
            <person name="Kalanon M."/>
            <person name="Kuras R."/>
            <person name="Lefebvre P.A."/>
            <person name="Lemaire S.D."/>
            <person name="Lobanov A.V."/>
            <person name="Lohr M."/>
            <person name="Manuell A."/>
            <person name="Meier I."/>
            <person name="Mets L."/>
            <person name="Mittag M."/>
            <person name="Mittelmeier T."/>
            <person name="Moroney J.V."/>
            <person name="Moseley J."/>
            <person name="Napoli C."/>
            <person name="Nedelcu A.M."/>
            <person name="Niyogi K."/>
            <person name="Novoselov S.V."/>
            <person name="Paulsen I.T."/>
            <person name="Pazour G."/>
            <person name="Purton S."/>
            <person name="Ral J.P."/>
            <person name="Riano-Pachon D.M."/>
            <person name="Riekhof W."/>
            <person name="Rymarquis L."/>
            <person name="Schroda M."/>
            <person name="Stern D."/>
            <person name="Umen J."/>
            <person name="Willows R."/>
            <person name="Wilson N."/>
            <person name="Zimmer S.L."/>
            <person name="Allmer J."/>
            <person name="Balk J."/>
            <person name="Bisova K."/>
            <person name="Chen C.J."/>
            <person name="Elias M."/>
            <person name="Gendler K."/>
            <person name="Hauser C."/>
            <person name="Lamb M.R."/>
            <person name="Ledford H."/>
            <person name="Long J.C."/>
            <person name="Minagawa J."/>
            <person name="Page M.D."/>
            <person name="Pan J."/>
            <person name="Pootakham W."/>
            <person name="Roje S."/>
            <person name="Rose A."/>
            <person name="Stahlberg E."/>
            <person name="Terauchi A.M."/>
            <person name="Yang P."/>
            <person name="Ball S."/>
            <person name="Bowler C."/>
            <person name="Dieckmann C.L."/>
            <person name="Gladyshev V.N."/>
            <person name="Green P."/>
            <person name="Jorgensen R."/>
            <person name="Mayfield S."/>
            <person name="Mueller-Roeber B."/>
            <person name="Rajamani S."/>
            <person name="Sayre R.T."/>
            <person name="Brokstein P."/>
            <person name="Dubchak I."/>
            <person name="Goodstein D."/>
            <person name="Hornick L."/>
            <person name="Huang Y.W."/>
            <person name="Jhaveri J."/>
            <person name="Luo Y."/>
            <person name="Martinez D."/>
            <person name="Ngau W.C."/>
            <person name="Otillar B."/>
            <person name="Poliakov A."/>
            <person name="Porter A."/>
            <person name="Szajkowski L."/>
            <person name="Werner G."/>
            <person name="Zhou K."/>
            <person name="Grigoriev I.V."/>
            <person name="Rokhsar D.S."/>
            <person name="Grossman A.R."/>
        </authorList>
    </citation>
    <scope>NUCLEOTIDE SEQUENCE [LARGE SCALE GENOMIC DNA]</scope>
    <source>
        <strain evidence="16">CC-503</strain>
    </source>
</reference>
<evidence type="ECO:0000256" key="6">
    <source>
        <dbReference type="ARBA" id="ARBA00022729"/>
    </source>
</evidence>
<dbReference type="Proteomes" id="UP000006906">
    <property type="component" value="Chromosome 13"/>
</dbReference>
<evidence type="ECO:0000256" key="9">
    <source>
        <dbReference type="ARBA" id="ARBA00031642"/>
    </source>
</evidence>
<evidence type="ECO:0000313" key="16">
    <source>
        <dbReference type="Proteomes" id="UP000006906"/>
    </source>
</evidence>
<feature type="compositionally biased region" description="Low complexity" evidence="14">
    <location>
        <begin position="179"/>
        <end position="190"/>
    </location>
</feature>
<dbReference type="STRING" id="3055.A0A2K3CZL2"/>
<dbReference type="InterPro" id="IPR000560">
    <property type="entry name" value="His_Pase_clade-2"/>
</dbReference>
<dbReference type="GO" id="GO:0052745">
    <property type="term" value="F:inositol phosphate phosphatase activity"/>
    <property type="evidence" value="ECO:0000318"/>
    <property type="project" value="GO_Central"/>
</dbReference>
<dbReference type="PANTHER" id="PTHR20963:SF8">
    <property type="entry name" value="MULTIPLE INOSITOL POLYPHOSPHATE PHOSPHATASE 1"/>
    <property type="match status" value="1"/>
</dbReference>
<keyword evidence="8" id="KW-0472">Membrane</keyword>
<comment type="similarity">
    <text evidence="2">Belongs to the histidine acid phosphatase family. MINPP1 subfamily.</text>
</comment>
<feature type="region of interest" description="Disordered" evidence="14">
    <location>
        <begin position="488"/>
        <end position="523"/>
    </location>
</feature>
<dbReference type="OrthoDB" id="6509975at2759"/>
<dbReference type="GeneID" id="5719094"/>
<evidence type="ECO:0000256" key="3">
    <source>
        <dbReference type="ARBA" id="ARBA00012976"/>
    </source>
</evidence>
<dbReference type="EC" id="3.1.3.80" evidence="3"/>
<dbReference type="Gene3D" id="3.40.50.1240">
    <property type="entry name" value="Phosphoglycerate mutase-like"/>
    <property type="match status" value="2"/>
</dbReference>
<feature type="region of interest" description="Disordered" evidence="14">
    <location>
        <begin position="167"/>
        <end position="195"/>
    </location>
</feature>